<dbReference type="PANTHER" id="PTHR11266">
    <property type="entry name" value="PEROXISOMAL MEMBRANE PROTEIN 2, PXMP2 MPV17"/>
    <property type="match status" value="1"/>
</dbReference>
<feature type="transmembrane region" description="Helical" evidence="6">
    <location>
        <begin position="72"/>
        <end position="91"/>
    </location>
</feature>
<dbReference type="STRING" id="230819.A0A5C3LD86"/>
<gene>
    <name evidence="7" type="ORF">FA15DRAFT_662837</name>
</gene>
<evidence type="ECO:0000256" key="2">
    <source>
        <dbReference type="ARBA" id="ARBA00006824"/>
    </source>
</evidence>
<evidence type="ECO:0008006" key="9">
    <source>
        <dbReference type="Google" id="ProtNLM"/>
    </source>
</evidence>
<evidence type="ECO:0000256" key="4">
    <source>
        <dbReference type="ARBA" id="ARBA00022989"/>
    </source>
</evidence>
<dbReference type="InterPro" id="IPR007248">
    <property type="entry name" value="Mpv17_PMP22"/>
</dbReference>
<feature type="transmembrane region" description="Helical" evidence="6">
    <location>
        <begin position="111"/>
        <end position="133"/>
    </location>
</feature>
<proteinExistence type="inferred from homology"/>
<evidence type="ECO:0000256" key="3">
    <source>
        <dbReference type="ARBA" id="ARBA00022692"/>
    </source>
</evidence>
<accession>A0A5C3LD86</accession>
<evidence type="ECO:0000313" key="7">
    <source>
        <dbReference type="EMBL" id="TFK30787.1"/>
    </source>
</evidence>
<feature type="transmembrane region" description="Helical" evidence="6">
    <location>
        <begin position="177"/>
        <end position="196"/>
    </location>
</feature>
<sequence length="218" mass="23501">MNASKKQIHPLLAKYLTQLALHPLRTKALTTGTVCILQEVIGSHLAGVPAKTTKGSPAVIQVLESVHINLKAVNMGIYGFLVSAPLSHVLVGQLQKAFAGKDSPAAKVGQILANNLLVAPVQTAAFLASMAVINGATSLDTIIKTIRGGFFSVIRISWLVSPISLTIAQKFIPVELWVPFFTAVQFVLGTYFNFRVKKLQLAAARKKEQDKKDEDKSS</sequence>
<comment type="subcellular location">
    <subcellularLocation>
        <location evidence="1">Membrane</location>
        <topology evidence="1">Multi-pass membrane protein</topology>
    </subcellularLocation>
</comment>
<dbReference type="EMBL" id="ML210146">
    <property type="protein sequence ID" value="TFK30787.1"/>
    <property type="molecule type" value="Genomic_DNA"/>
</dbReference>
<dbReference type="Pfam" id="PF04117">
    <property type="entry name" value="Mpv17_PMP22"/>
    <property type="match status" value="1"/>
</dbReference>
<keyword evidence="4 6" id="KW-1133">Transmembrane helix</keyword>
<organism evidence="7 8">
    <name type="scientific">Coprinopsis marcescibilis</name>
    <name type="common">Agaric fungus</name>
    <name type="synonym">Psathyrella marcescibilis</name>
    <dbReference type="NCBI Taxonomy" id="230819"/>
    <lineage>
        <taxon>Eukaryota</taxon>
        <taxon>Fungi</taxon>
        <taxon>Dikarya</taxon>
        <taxon>Basidiomycota</taxon>
        <taxon>Agaricomycotina</taxon>
        <taxon>Agaricomycetes</taxon>
        <taxon>Agaricomycetidae</taxon>
        <taxon>Agaricales</taxon>
        <taxon>Agaricineae</taxon>
        <taxon>Psathyrellaceae</taxon>
        <taxon>Coprinopsis</taxon>
    </lineage>
</organism>
<dbReference type="AlphaFoldDB" id="A0A5C3LD86"/>
<evidence type="ECO:0000256" key="1">
    <source>
        <dbReference type="ARBA" id="ARBA00004141"/>
    </source>
</evidence>
<reference evidence="7 8" key="1">
    <citation type="journal article" date="2019" name="Nat. Ecol. Evol.">
        <title>Megaphylogeny resolves global patterns of mushroom evolution.</title>
        <authorList>
            <person name="Varga T."/>
            <person name="Krizsan K."/>
            <person name="Foldi C."/>
            <person name="Dima B."/>
            <person name="Sanchez-Garcia M."/>
            <person name="Sanchez-Ramirez S."/>
            <person name="Szollosi G.J."/>
            <person name="Szarkandi J.G."/>
            <person name="Papp V."/>
            <person name="Albert L."/>
            <person name="Andreopoulos W."/>
            <person name="Angelini C."/>
            <person name="Antonin V."/>
            <person name="Barry K.W."/>
            <person name="Bougher N.L."/>
            <person name="Buchanan P."/>
            <person name="Buyck B."/>
            <person name="Bense V."/>
            <person name="Catcheside P."/>
            <person name="Chovatia M."/>
            <person name="Cooper J."/>
            <person name="Damon W."/>
            <person name="Desjardin D."/>
            <person name="Finy P."/>
            <person name="Geml J."/>
            <person name="Haridas S."/>
            <person name="Hughes K."/>
            <person name="Justo A."/>
            <person name="Karasinski D."/>
            <person name="Kautmanova I."/>
            <person name="Kiss B."/>
            <person name="Kocsube S."/>
            <person name="Kotiranta H."/>
            <person name="LaButti K.M."/>
            <person name="Lechner B.E."/>
            <person name="Liimatainen K."/>
            <person name="Lipzen A."/>
            <person name="Lukacs Z."/>
            <person name="Mihaltcheva S."/>
            <person name="Morgado L.N."/>
            <person name="Niskanen T."/>
            <person name="Noordeloos M.E."/>
            <person name="Ohm R.A."/>
            <person name="Ortiz-Santana B."/>
            <person name="Ovrebo C."/>
            <person name="Racz N."/>
            <person name="Riley R."/>
            <person name="Savchenko A."/>
            <person name="Shiryaev A."/>
            <person name="Soop K."/>
            <person name="Spirin V."/>
            <person name="Szebenyi C."/>
            <person name="Tomsovsky M."/>
            <person name="Tulloss R.E."/>
            <person name="Uehling J."/>
            <person name="Grigoriev I.V."/>
            <person name="Vagvolgyi C."/>
            <person name="Papp T."/>
            <person name="Martin F.M."/>
            <person name="Miettinen O."/>
            <person name="Hibbett D.S."/>
            <person name="Nagy L.G."/>
        </authorList>
    </citation>
    <scope>NUCLEOTIDE SEQUENCE [LARGE SCALE GENOMIC DNA]</scope>
    <source>
        <strain evidence="7 8">CBS 121175</strain>
    </source>
</reference>
<evidence type="ECO:0000256" key="6">
    <source>
        <dbReference type="RuleBase" id="RU363053"/>
    </source>
</evidence>
<dbReference type="GO" id="GO:0005778">
    <property type="term" value="C:peroxisomal membrane"/>
    <property type="evidence" value="ECO:0007669"/>
    <property type="project" value="TreeGrafter"/>
</dbReference>
<dbReference type="OrthoDB" id="860at2759"/>
<evidence type="ECO:0000256" key="5">
    <source>
        <dbReference type="ARBA" id="ARBA00023136"/>
    </source>
</evidence>
<name>A0A5C3LD86_COPMA</name>
<comment type="similarity">
    <text evidence="2 6">Belongs to the peroxisomal membrane protein PXMP2/4 family.</text>
</comment>
<keyword evidence="5 6" id="KW-0472">Membrane</keyword>
<evidence type="ECO:0000313" key="8">
    <source>
        <dbReference type="Proteomes" id="UP000307440"/>
    </source>
</evidence>
<keyword evidence="8" id="KW-1185">Reference proteome</keyword>
<feature type="transmembrane region" description="Helical" evidence="6">
    <location>
        <begin position="145"/>
        <end position="165"/>
    </location>
</feature>
<protein>
    <recommendedName>
        <fullName evidence="9">Integral membrane protein</fullName>
    </recommendedName>
</protein>
<dbReference type="Proteomes" id="UP000307440">
    <property type="component" value="Unassembled WGS sequence"/>
</dbReference>
<keyword evidence="3 6" id="KW-0812">Transmembrane</keyword>
<dbReference type="PANTHER" id="PTHR11266:SF93">
    <property type="entry name" value="INTEGRAL MEMBRANE PROTEIN 25D9-6"/>
    <property type="match status" value="1"/>
</dbReference>